<accession>A0A1A9QDW3</accession>
<comment type="caution">
    <text evidence="1">The sequence shown here is derived from an EMBL/GenBank/DDBJ whole genome shotgun (WGS) entry which is preliminary data.</text>
</comment>
<protein>
    <submittedName>
        <fullName evidence="1">Uncharacterized protein</fullName>
    </submittedName>
</protein>
<name>A0A1A9QDW3_9MOLU</name>
<dbReference type="STRING" id="432608.A6V39_04450"/>
<evidence type="ECO:0000313" key="2">
    <source>
        <dbReference type="Proteomes" id="UP000077623"/>
    </source>
</evidence>
<sequence>MYQVTMAISKLTLIGGSAGLVSATAGGVAIYLNSGESIRDHIANKSDGNIKFISLVPEAHVSLKKRYEVVGASHKPIENGKEVTSDKIIEWCERAANTRFFKDTDPIYSSIGAWCFVNVNTLFQQAGKSSDQNIDGSDGNSDGWKNAWETYNTQKTTKKLEITGDDIGDLNTARDKNAGGPALYKWCQSSGNKKMYELGSEESLKRYERWCFKS</sequence>
<keyword evidence="2" id="KW-1185">Reference proteome</keyword>
<organism evidence="1 2">
    <name type="scientific">Candidatus Mycoplasma haematobovis</name>
    <dbReference type="NCBI Taxonomy" id="432608"/>
    <lineage>
        <taxon>Bacteria</taxon>
        <taxon>Bacillati</taxon>
        <taxon>Mycoplasmatota</taxon>
        <taxon>Mollicutes</taxon>
        <taxon>Mycoplasmataceae</taxon>
        <taxon>Mycoplasma</taxon>
    </lineage>
</organism>
<reference evidence="2" key="1">
    <citation type="submission" date="2016-04" db="EMBL/GenBank/DDBJ databases">
        <authorList>
            <person name="Quiroz-Castaneda R.E."/>
            <person name="Martinez-Ocampo F."/>
        </authorList>
    </citation>
    <scope>NUCLEOTIDE SEQUENCE [LARGE SCALE GENOMIC DNA]</scope>
    <source>
        <strain evidence="2">INIFAP01</strain>
    </source>
</reference>
<dbReference type="Proteomes" id="UP000077623">
    <property type="component" value="Unassembled WGS sequence"/>
</dbReference>
<gene>
    <name evidence="1" type="ORF">A6V39_04450</name>
</gene>
<dbReference type="EMBL" id="LWUJ01000012">
    <property type="protein sequence ID" value="OAL10135.1"/>
    <property type="molecule type" value="Genomic_DNA"/>
</dbReference>
<proteinExistence type="predicted"/>
<dbReference type="RefSeq" id="WP_187150520.1">
    <property type="nucleotide sequence ID" value="NZ_LWUJ01000012.1"/>
</dbReference>
<dbReference type="AlphaFoldDB" id="A0A1A9QDW3"/>
<evidence type="ECO:0000313" key="1">
    <source>
        <dbReference type="EMBL" id="OAL10135.1"/>
    </source>
</evidence>